<dbReference type="Pfam" id="PF25888">
    <property type="entry name" value="WHD_DnaB"/>
    <property type="match status" value="1"/>
</dbReference>
<reference evidence="5" key="1">
    <citation type="submission" date="2021-03" db="EMBL/GenBank/DDBJ databases">
        <title>Antimicrobial resistance genes in bacteria isolated from Japanese honey, and their potential for conferring macrolide and lincosamide resistance in the American foulbrood pathogen Paenibacillus larvae.</title>
        <authorList>
            <person name="Okamoto M."/>
            <person name="Kumagai M."/>
            <person name="Kanamori H."/>
            <person name="Takamatsu D."/>
        </authorList>
    </citation>
    <scope>NUCLEOTIDE SEQUENCE</scope>
    <source>
        <strain evidence="5">J43TS3</strain>
    </source>
</reference>
<dbReference type="Proteomes" id="UP000676917">
    <property type="component" value="Unassembled WGS sequence"/>
</dbReference>
<proteinExistence type="inferred from homology"/>
<feature type="domain" description="Replicative helicase loading/DNA remodeling protein DnaB N-terminal winged helix" evidence="4">
    <location>
        <begin position="26"/>
        <end position="231"/>
    </location>
</feature>
<evidence type="ECO:0000256" key="2">
    <source>
        <dbReference type="SAM" id="Coils"/>
    </source>
</evidence>
<name>A0A920C6D3_9BACI</name>
<evidence type="ECO:0000259" key="3">
    <source>
        <dbReference type="Pfam" id="PF07261"/>
    </source>
</evidence>
<evidence type="ECO:0000259" key="4">
    <source>
        <dbReference type="Pfam" id="PF25888"/>
    </source>
</evidence>
<dbReference type="InterPro" id="IPR006343">
    <property type="entry name" value="DnaB/C_C"/>
</dbReference>
<organism evidence="5 6">
    <name type="scientific">Ornithinibacillus bavariensis</name>
    <dbReference type="NCBI Taxonomy" id="545502"/>
    <lineage>
        <taxon>Bacteria</taxon>
        <taxon>Bacillati</taxon>
        <taxon>Bacillota</taxon>
        <taxon>Bacilli</taxon>
        <taxon>Bacillales</taxon>
        <taxon>Bacillaceae</taxon>
        <taxon>Ornithinibacillus</taxon>
    </lineage>
</organism>
<evidence type="ECO:0000256" key="1">
    <source>
        <dbReference type="ARBA" id="ARBA00093462"/>
    </source>
</evidence>
<protein>
    <submittedName>
        <fullName evidence="5">Replication initiation and membrane attachment protein</fullName>
    </submittedName>
</protein>
<dbReference type="Pfam" id="PF07261">
    <property type="entry name" value="DnaB_2"/>
    <property type="match status" value="1"/>
</dbReference>
<accession>A0A920C6D3</accession>
<keyword evidence="2" id="KW-0175">Coiled coil</keyword>
<evidence type="ECO:0000313" key="6">
    <source>
        <dbReference type="Proteomes" id="UP000676917"/>
    </source>
</evidence>
<keyword evidence="6" id="KW-1185">Reference proteome</keyword>
<dbReference type="EMBL" id="BORP01000004">
    <property type="protein sequence ID" value="GIO27791.1"/>
    <property type="molecule type" value="Genomic_DNA"/>
</dbReference>
<sequence>MNYIGKILPVDGYMVDLHGNLPVDYSKSLTHLYLPLIGIKAVMLYQTLLHEMEFKEIAPIQTHHTIMNYLNISLVDIYEARLRLEGIGLLKTFENKTPEQTVYYYVLQSPFSPNDFFKDAMLSQLLFHHVGQDKYSMLKSHYVGHFEQPSGQNVTASFHEVFDTIIPDANAYHKVERIPENQGPHIDSIDFSWMEHMLKSRMIPYRRVLTTENKRIITQMMHLYGLAEYEVEKCVLWALTDENYLDIDEFKEACHDTFKNARKEASVQLVTREAEPAPTNRQQPITKEEQFILELERISPKQLLEDLSSGNHASEQDLKVIREIMTTQGLPSPVMNVLIHYVLLQTNMKLSKAYLETIASHWSRANLKTAKEAMEFAKREKERYRQSIEKKQNQRTYRKQSSKEVVPDWFKERKQKTTTIQTDTISEVELQEMESILNKYSSGGKNSHLQG</sequence>
<comment type="similarity">
    <text evidence="1">Belongs to the DnaB/DnaD family.</text>
</comment>
<dbReference type="RefSeq" id="WP_212921249.1">
    <property type="nucleotide sequence ID" value="NZ_BORP01000004.1"/>
</dbReference>
<comment type="caution">
    <text evidence="5">The sequence shown here is derived from an EMBL/GenBank/DDBJ whole genome shotgun (WGS) entry which is preliminary data.</text>
</comment>
<feature type="domain" description="DnaB/C C-terminal" evidence="3">
    <location>
        <begin position="310"/>
        <end position="376"/>
    </location>
</feature>
<gene>
    <name evidence="5" type="primary">dnaB</name>
    <name evidence="5" type="ORF">J43TS3_24020</name>
</gene>
<evidence type="ECO:0000313" key="5">
    <source>
        <dbReference type="EMBL" id="GIO27791.1"/>
    </source>
</evidence>
<dbReference type="AlphaFoldDB" id="A0A920C6D3"/>
<dbReference type="InterPro" id="IPR058660">
    <property type="entry name" value="WHD_DnaB"/>
</dbReference>
<feature type="coiled-coil region" evidence="2">
    <location>
        <begin position="367"/>
        <end position="394"/>
    </location>
</feature>